<dbReference type="PANTHER" id="PTHR45436:SF5">
    <property type="entry name" value="SENSOR HISTIDINE KINASE TRCS"/>
    <property type="match status" value="1"/>
</dbReference>
<keyword evidence="6 11" id="KW-0812">Transmembrane</keyword>
<keyword evidence="5" id="KW-0808">Transferase</keyword>
<evidence type="ECO:0000256" key="6">
    <source>
        <dbReference type="ARBA" id="ARBA00022692"/>
    </source>
</evidence>
<dbReference type="EMBL" id="QFOT01000114">
    <property type="protein sequence ID" value="PZP54722.1"/>
    <property type="molecule type" value="Genomic_DNA"/>
</dbReference>
<evidence type="ECO:0000256" key="9">
    <source>
        <dbReference type="ARBA" id="ARBA00023012"/>
    </source>
</evidence>
<dbReference type="InterPro" id="IPR005467">
    <property type="entry name" value="His_kinase_dom"/>
</dbReference>
<dbReference type="InterPro" id="IPR036890">
    <property type="entry name" value="HATPase_C_sf"/>
</dbReference>
<dbReference type="Gene3D" id="6.10.340.10">
    <property type="match status" value="1"/>
</dbReference>
<dbReference type="SMART" id="SM00388">
    <property type="entry name" value="HisKA"/>
    <property type="match status" value="1"/>
</dbReference>
<dbReference type="CDD" id="cd00082">
    <property type="entry name" value="HisKA"/>
    <property type="match status" value="1"/>
</dbReference>
<dbReference type="InterPro" id="IPR003661">
    <property type="entry name" value="HisK_dim/P_dom"/>
</dbReference>
<dbReference type="Pfam" id="PF13755">
    <property type="entry name" value="Sensor_TM1"/>
    <property type="match status" value="1"/>
</dbReference>
<evidence type="ECO:0000313" key="14">
    <source>
        <dbReference type="EMBL" id="PZP54722.1"/>
    </source>
</evidence>
<comment type="subcellular location">
    <subcellularLocation>
        <location evidence="2">Membrane</location>
    </subcellularLocation>
</comment>
<feature type="domain" description="Histidine kinase" evidence="12">
    <location>
        <begin position="312"/>
        <end position="533"/>
    </location>
</feature>
<dbReference type="Pfam" id="PF00672">
    <property type="entry name" value="HAMP"/>
    <property type="match status" value="1"/>
</dbReference>
<dbReference type="Pfam" id="PF02518">
    <property type="entry name" value="HATPase_c"/>
    <property type="match status" value="1"/>
</dbReference>
<dbReference type="SMART" id="SM00387">
    <property type="entry name" value="HATPase_c"/>
    <property type="match status" value="1"/>
</dbReference>
<evidence type="ECO:0000256" key="1">
    <source>
        <dbReference type="ARBA" id="ARBA00000085"/>
    </source>
</evidence>
<keyword evidence="9" id="KW-0902">Two-component regulatory system</keyword>
<evidence type="ECO:0000256" key="3">
    <source>
        <dbReference type="ARBA" id="ARBA00012438"/>
    </source>
</evidence>
<sequence>MSEGLQVQPSATYDIAPRPLSRLSYQIMGLNLIAVIILVAGVLYLDKYKKDLTAAETELLATEAQLYASVLSDNAITDTGIDIRKSEKIFETFGAQKIQRLRMFSPEGKLLLDTKTNDRLPQAPLSDAFPGLFGNILDVIFYSFTNILAVNFELPTYPLTQDDDMNSFPGVTDALDGNLTLSAWQSDEGGLLLATAAPVSKSGNVRAILYITRADTKIQHTFGLMRISIIQFFVGSLLITLLFSLYLSASIGHPLRKLASAAEAVRENKGGVDIIPDLSYRRDEIGELSLALREMAMTLQDRIESIEKFAADVSHELKNPLTSMRSAVETLEKVKREEDRQKLMSIIMHDLVRMDRLISDISRASRLDVELLRDVFAPVDLRQIILPLIDAYKKPFDRADRQEAPHNIVHEGLDKPVIVSGQSVRLSQVFQNLISNAMSFSPPGAIVRILVTQGNDFIKITIEDEGPGIPENRLEKIFERFYTERPQAEAFGSHSGLGLAIARQIVEAHDGSITAENISGAAGARFIVKLRKA</sequence>
<evidence type="ECO:0000256" key="5">
    <source>
        <dbReference type="ARBA" id="ARBA00022679"/>
    </source>
</evidence>
<organism evidence="14 15">
    <name type="scientific">Micavibrio aeruginosavorus</name>
    <dbReference type="NCBI Taxonomy" id="349221"/>
    <lineage>
        <taxon>Bacteria</taxon>
        <taxon>Pseudomonadati</taxon>
        <taxon>Bdellovibrionota</taxon>
        <taxon>Bdellovibrionia</taxon>
        <taxon>Bdellovibrionales</taxon>
        <taxon>Pseudobdellovibrionaceae</taxon>
        <taxon>Micavibrio</taxon>
    </lineage>
</organism>
<dbReference type="Gene3D" id="3.30.565.10">
    <property type="entry name" value="Histidine kinase-like ATPase, C-terminal domain"/>
    <property type="match status" value="1"/>
</dbReference>
<dbReference type="GO" id="GO:0016020">
    <property type="term" value="C:membrane"/>
    <property type="evidence" value="ECO:0007669"/>
    <property type="project" value="UniProtKB-SubCell"/>
</dbReference>
<dbReference type="CDD" id="cd06225">
    <property type="entry name" value="HAMP"/>
    <property type="match status" value="1"/>
</dbReference>
<comment type="catalytic activity">
    <reaction evidence="1">
        <text>ATP + protein L-histidine = ADP + protein N-phospho-L-histidine.</text>
        <dbReference type="EC" id="2.7.13.3"/>
    </reaction>
</comment>
<dbReference type="AlphaFoldDB" id="A0A2W5HGJ2"/>
<proteinExistence type="predicted"/>
<comment type="caution">
    <text evidence="14">The sequence shown here is derived from an EMBL/GenBank/DDBJ whole genome shotgun (WGS) entry which is preliminary data.</text>
</comment>
<dbReference type="SUPFAM" id="SSF158472">
    <property type="entry name" value="HAMP domain-like"/>
    <property type="match status" value="1"/>
</dbReference>
<gene>
    <name evidence="14" type="ORF">DI586_09050</name>
</gene>
<dbReference type="InterPro" id="IPR003660">
    <property type="entry name" value="HAMP_dom"/>
</dbReference>
<accession>A0A2W5HGJ2</accession>
<dbReference type="GO" id="GO:0000155">
    <property type="term" value="F:phosphorelay sensor kinase activity"/>
    <property type="evidence" value="ECO:0007669"/>
    <property type="project" value="InterPro"/>
</dbReference>
<evidence type="ECO:0000256" key="2">
    <source>
        <dbReference type="ARBA" id="ARBA00004370"/>
    </source>
</evidence>
<feature type="transmembrane region" description="Helical" evidence="11">
    <location>
        <begin position="227"/>
        <end position="247"/>
    </location>
</feature>
<dbReference type="SMART" id="SM00304">
    <property type="entry name" value="HAMP"/>
    <property type="match status" value="1"/>
</dbReference>
<feature type="domain" description="HAMP" evidence="13">
    <location>
        <begin position="249"/>
        <end position="304"/>
    </location>
</feature>
<dbReference type="InterPro" id="IPR050428">
    <property type="entry name" value="TCS_sensor_his_kinase"/>
</dbReference>
<evidence type="ECO:0000259" key="13">
    <source>
        <dbReference type="PROSITE" id="PS50885"/>
    </source>
</evidence>
<keyword evidence="8 11" id="KW-1133">Transmembrane helix</keyword>
<reference evidence="14 15" key="1">
    <citation type="submission" date="2017-08" db="EMBL/GenBank/DDBJ databases">
        <title>Infants hospitalized years apart are colonized by the same room-sourced microbial strains.</title>
        <authorList>
            <person name="Brooks B."/>
            <person name="Olm M.R."/>
            <person name="Firek B.A."/>
            <person name="Baker R."/>
            <person name="Thomas B.C."/>
            <person name="Morowitz M.J."/>
            <person name="Banfield J.F."/>
        </authorList>
    </citation>
    <scope>NUCLEOTIDE SEQUENCE [LARGE SCALE GENOMIC DNA]</scope>
    <source>
        <strain evidence="14">S2_006_000_R2_64</strain>
    </source>
</reference>
<evidence type="ECO:0000256" key="7">
    <source>
        <dbReference type="ARBA" id="ARBA00022777"/>
    </source>
</evidence>
<keyword evidence="10 11" id="KW-0472">Membrane</keyword>
<dbReference type="InterPro" id="IPR036097">
    <property type="entry name" value="HisK_dim/P_sf"/>
</dbReference>
<dbReference type="Gene3D" id="1.10.287.130">
    <property type="match status" value="1"/>
</dbReference>
<evidence type="ECO:0000256" key="8">
    <source>
        <dbReference type="ARBA" id="ARBA00022989"/>
    </source>
</evidence>
<feature type="transmembrane region" description="Helical" evidence="11">
    <location>
        <begin position="23"/>
        <end position="45"/>
    </location>
</feature>
<dbReference type="SUPFAM" id="SSF47384">
    <property type="entry name" value="Homodimeric domain of signal transducing histidine kinase"/>
    <property type="match status" value="1"/>
</dbReference>
<protein>
    <recommendedName>
        <fullName evidence="3">histidine kinase</fullName>
        <ecNumber evidence="3">2.7.13.3</ecNumber>
    </recommendedName>
</protein>
<evidence type="ECO:0000256" key="10">
    <source>
        <dbReference type="ARBA" id="ARBA00023136"/>
    </source>
</evidence>
<name>A0A2W5HGJ2_9BACT</name>
<dbReference type="PANTHER" id="PTHR45436">
    <property type="entry name" value="SENSOR HISTIDINE KINASE YKOH"/>
    <property type="match status" value="1"/>
</dbReference>
<dbReference type="Proteomes" id="UP000249739">
    <property type="component" value="Unassembled WGS sequence"/>
</dbReference>
<dbReference type="InterPro" id="IPR004358">
    <property type="entry name" value="Sig_transdc_His_kin-like_C"/>
</dbReference>
<dbReference type="PROSITE" id="PS50109">
    <property type="entry name" value="HIS_KIN"/>
    <property type="match status" value="1"/>
</dbReference>
<keyword evidence="7 14" id="KW-0418">Kinase</keyword>
<evidence type="ECO:0000259" key="12">
    <source>
        <dbReference type="PROSITE" id="PS50109"/>
    </source>
</evidence>
<dbReference type="EC" id="2.7.13.3" evidence="3"/>
<dbReference type="InterPro" id="IPR003594">
    <property type="entry name" value="HATPase_dom"/>
</dbReference>
<evidence type="ECO:0000256" key="4">
    <source>
        <dbReference type="ARBA" id="ARBA00022553"/>
    </source>
</evidence>
<dbReference type="PRINTS" id="PR00344">
    <property type="entry name" value="BCTRLSENSOR"/>
</dbReference>
<dbReference type="SUPFAM" id="SSF55874">
    <property type="entry name" value="ATPase domain of HSP90 chaperone/DNA topoisomerase II/histidine kinase"/>
    <property type="match status" value="1"/>
</dbReference>
<dbReference type="PROSITE" id="PS50885">
    <property type="entry name" value="HAMP"/>
    <property type="match status" value="1"/>
</dbReference>
<dbReference type="InterPro" id="IPR025908">
    <property type="entry name" value="Sensor_TM1"/>
</dbReference>
<evidence type="ECO:0000256" key="11">
    <source>
        <dbReference type="SAM" id="Phobius"/>
    </source>
</evidence>
<keyword evidence="4" id="KW-0597">Phosphoprotein</keyword>
<dbReference type="Pfam" id="PF00512">
    <property type="entry name" value="HisKA"/>
    <property type="match status" value="1"/>
</dbReference>
<evidence type="ECO:0000313" key="15">
    <source>
        <dbReference type="Proteomes" id="UP000249739"/>
    </source>
</evidence>